<evidence type="ECO:0000313" key="1">
    <source>
        <dbReference type="EMBL" id="KAJ7951375.1"/>
    </source>
</evidence>
<sequence>MGNWFAKRKTQMGLVHPAILGQDHVLDGVRVKVLMTKRQLKDLMAKVDTSRGSTSELGSLILQECMEGRLQASVLACDNKDHLPLKYARK</sequence>
<evidence type="ECO:0000313" key="2">
    <source>
        <dbReference type="Proteomes" id="UP001163823"/>
    </source>
</evidence>
<reference evidence="1" key="1">
    <citation type="journal article" date="2023" name="Science">
        <title>Elucidation of the pathway for biosynthesis of saponin adjuvants from the soapbark tree.</title>
        <authorList>
            <person name="Reed J."/>
            <person name="Orme A."/>
            <person name="El-Demerdash A."/>
            <person name="Owen C."/>
            <person name="Martin L.B.B."/>
            <person name="Misra R.C."/>
            <person name="Kikuchi S."/>
            <person name="Rejzek M."/>
            <person name="Martin A.C."/>
            <person name="Harkess A."/>
            <person name="Leebens-Mack J."/>
            <person name="Louveau T."/>
            <person name="Stephenson M.J."/>
            <person name="Osbourn A."/>
        </authorList>
    </citation>
    <scope>NUCLEOTIDE SEQUENCE</scope>
    <source>
        <strain evidence="1">S10</strain>
    </source>
</reference>
<accession>A0AAD7PE18</accession>
<comment type="caution">
    <text evidence="1">The sequence shown here is derived from an EMBL/GenBank/DDBJ whole genome shotgun (WGS) entry which is preliminary data.</text>
</comment>
<gene>
    <name evidence="1" type="ORF">O6P43_027432</name>
</gene>
<dbReference type="AlphaFoldDB" id="A0AAD7PE18"/>
<name>A0AAD7PE18_QUISA</name>
<keyword evidence="2" id="KW-1185">Reference proteome</keyword>
<proteinExistence type="predicted"/>
<organism evidence="1 2">
    <name type="scientific">Quillaja saponaria</name>
    <name type="common">Soap bark tree</name>
    <dbReference type="NCBI Taxonomy" id="32244"/>
    <lineage>
        <taxon>Eukaryota</taxon>
        <taxon>Viridiplantae</taxon>
        <taxon>Streptophyta</taxon>
        <taxon>Embryophyta</taxon>
        <taxon>Tracheophyta</taxon>
        <taxon>Spermatophyta</taxon>
        <taxon>Magnoliopsida</taxon>
        <taxon>eudicotyledons</taxon>
        <taxon>Gunneridae</taxon>
        <taxon>Pentapetalae</taxon>
        <taxon>rosids</taxon>
        <taxon>fabids</taxon>
        <taxon>Fabales</taxon>
        <taxon>Quillajaceae</taxon>
        <taxon>Quillaja</taxon>
    </lineage>
</organism>
<dbReference type="KEGG" id="qsa:O6P43_027432"/>
<dbReference type="EMBL" id="JARAOO010000011">
    <property type="protein sequence ID" value="KAJ7951375.1"/>
    <property type="molecule type" value="Genomic_DNA"/>
</dbReference>
<protein>
    <submittedName>
        <fullName evidence="1">NAD(P)H-hydrate epimerase</fullName>
    </submittedName>
</protein>
<dbReference type="Proteomes" id="UP001163823">
    <property type="component" value="Chromosome 11"/>
</dbReference>